<feature type="compositionally biased region" description="Basic and acidic residues" evidence="1">
    <location>
        <begin position="217"/>
        <end position="229"/>
    </location>
</feature>
<dbReference type="PANTHER" id="PTHR15048:SF0">
    <property type="entry name" value="STARCH-BINDING DOMAIN-CONTAINING PROTEIN 1"/>
    <property type="match status" value="1"/>
</dbReference>
<name>A0A1J7HYD8_LUPAN</name>
<dbReference type="Proteomes" id="UP000188354">
    <property type="component" value="Chromosome LG07"/>
</dbReference>
<dbReference type="GO" id="GO:2001070">
    <property type="term" value="F:starch binding"/>
    <property type="evidence" value="ECO:0007669"/>
    <property type="project" value="InterPro"/>
</dbReference>
<dbReference type="InterPro" id="IPR013783">
    <property type="entry name" value="Ig-like_fold"/>
</dbReference>
<protein>
    <recommendedName>
        <fullName evidence="2">CBM20 domain-containing protein</fullName>
    </recommendedName>
</protein>
<dbReference type="STRING" id="3871.A0A1J7HYD8"/>
<dbReference type="OMA" id="VWTAEMA"/>
<evidence type="ECO:0000313" key="4">
    <source>
        <dbReference type="Proteomes" id="UP000188354"/>
    </source>
</evidence>
<accession>A0A1J7HYD8</accession>
<feature type="domain" description="CBM20" evidence="2">
    <location>
        <begin position="63"/>
        <end position="165"/>
    </location>
</feature>
<dbReference type="AlphaFoldDB" id="A0A1J7HYD8"/>
<gene>
    <name evidence="3" type="ORF">TanjilG_24327</name>
</gene>
<dbReference type="Pfam" id="PF00686">
    <property type="entry name" value="CBM_20"/>
    <property type="match status" value="1"/>
</dbReference>
<dbReference type="Gene3D" id="2.60.40.10">
    <property type="entry name" value="Immunoglobulins"/>
    <property type="match status" value="1"/>
</dbReference>
<feature type="compositionally biased region" description="Basic residues" evidence="1">
    <location>
        <begin position="236"/>
        <end position="251"/>
    </location>
</feature>
<dbReference type="GO" id="GO:0016020">
    <property type="term" value="C:membrane"/>
    <property type="evidence" value="ECO:0007669"/>
    <property type="project" value="TreeGrafter"/>
</dbReference>
<evidence type="ECO:0000259" key="2">
    <source>
        <dbReference type="PROSITE" id="PS51166"/>
    </source>
</evidence>
<sequence length="251" mass="28490">METLTSSCSKAIVKSLGSCFPRGAAFGSDRPKICFSSNEKKGCNFQSMLQLDLDTEKLEALQTNELKSIHVKFQLQKDCAFGEQFLLVGDDPMFGSWNPSNALPMTWSDGHVWTTHLNIPVGKPIQFKFILKGKTGDIIWQPGPDRILHTWEAMTRITVCEDWDNAESQKLIEEYQYPYSDEEPMIESNAEHSQTHAKEQIISLEEIIKNAEHIMTERKMMKQNEESSKSSENGVLRHKGKAAPVKKPKRS</sequence>
<dbReference type="PROSITE" id="PS51166">
    <property type="entry name" value="CBM20"/>
    <property type="match status" value="1"/>
</dbReference>
<dbReference type="SMART" id="SM01065">
    <property type="entry name" value="CBM_2"/>
    <property type="match status" value="1"/>
</dbReference>
<organism evidence="3 4">
    <name type="scientific">Lupinus angustifolius</name>
    <name type="common">Narrow-leaved blue lupine</name>
    <dbReference type="NCBI Taxonomy" id="3871"/>
    <lineage>
        <taxon>Eukaryota</taxon>
        <taxon>Viridiplantae</taxon>
        <taxon>Streptophyta</taxon>
        <taxon>Embryophyta</taxon>
        <taxon>Tracheophyta</taxon>
        <taxon>Spermatophyta</taxon>
        <taxon>Magnoliopsida</taxon>
        <taxon>eudicotyledons</taxon>
        <taxon>Gunneridae</taxon>
        <taxon>Pentapetalae</taxon>
        <taxon>rosids</taxon>
        <taxon>fabids</taxon>
        <taxon>Fabales</taxon>
        <taxon>Fabaceae</taxon>
        <taxon>Papilionoideae</taxon>
        <taxon>50 kb inversion clade</taxon>
        <taxon>genistoids sensu lato</taxon>
        <taxon>core genistoids</taxon>
        <taxon>Genisteae</taxon>
        <taxon>Lupinus</taxon>
    </lineage>
</organism>
<evidence type="ECO:0000313" key="3">
    <source>
        <dbReference type="EMBL" id="OIW07465.1"/>
    </source>
</evidence>
<keyword evidence="4" id="KW-1185">Reference proteome</keyword>
<dbReference type="Gramene" id="OIW07465">
    <property type="protein sequence ID" value="OIW07465"/>
    <property type="gene ID" value="TanjilG_24327"/>
</dbReference>
<dbReference type="InterPro" id="IPR002044">
    <property type="entry name" value="CBM20"/>
</dbReference>
<feature type="region of interest" description="Disordered" evidence="1">
    <location>
        <begin position="217"/>
        <end position="251"/>
    </location>
</feature>
<reference evidence="3 4" key="1">
    <citation type="journal article" date="2017" name="Plant Biotechnol. J.">
        <title>A comprehensive draft genome sequence for lupin (Lupinus angustifolius), an emerging health food: insights into plant-microbe interactions and legume evolution.</title>
        <authorList>
            <person name="Hane J.K."/>
            <person name="Ming Y."/>
            <person name="Kamphuis L.G."/>
            <person name="Nelson M.N."/>
            <person name="Garg G."/>
            <person name="Atkins C.A."/>
            <person name="Bayer P.E."/>
            <person name="Bravo A."/>
            <person name="Bringans S."/>
            <person name="Cannon S."/>
            <person name="Edwards D."/>
            <person name="Foley R."/>
            <person name="Gao L.L."/>
            <person name="Harrison M.J."/>
            <person name="Huang W."/>
            <person name="Hurgobin B."/>
            <person name="Li S."/>
            <person name="Liu C.W."/>
            <person name="McGrath A."/>
            <person name="Morahan G."/>
            <person name="Murray J."/>
            <person name="Weller J."/>
            <person name="Jian J."/>
            <person name="Singh K.B."/>
        </authorList>
    </citation>
    <scope>NUCLEOTIDE SEQUENCE [LARGE SCALE GENOMIC DNA]</scope>
    <source>
        <strain evidence="4">cv. Tanjil</strain>
        <tissue evidence="3">Whole plant</tissue>
    </source>
</reference>
<proteinExistence type="predicted"/>
<dbReference type="InterPro" id="IPR013784">
    <property type="entry name" value="Carb-bd-like_fold"/>
</dbReference>
<dbReference type="CDD" id="cd05467">
    <property type="entry name" value="CBM20"/>
    <property type="match status" value="1"/>
</dbReference>
<dbReference type="EMBL" id="CM007367">
    <property type="protein sequence ID" value="OIW07465.1"/>
    <property type="molecule type" value="Genomic_DNA"/>
</dbReference>
<dbReference type="SUPFAM" id="SSF49452">
    <property type="entry name" value="Starch-binding domain-like"/>
    <property type="match status" value="1"/>
</dbReference>
<evidence type="ECO:0000256" key="1">
    <source>
        <dbReference type="SAM" id="MobiDB-lite"/>
    </source>
</evidence>
<dbReference type="PANTHER" id="PTHR15048">
    <property type="entry name" value="STARCH-BINDING DOMAIN-CONTAINING PROTEIN 1"/>
    <property type="match status" value="1"/>
</dbReference>